<dbReference type="GO" id="GO:0015768">
    <property type="term" value="P:maltose transport"/>
    <property type="evidence" value="ECO:0007669"/>
    <property type="project" value="TreeGrafter"/>
</dbReference>
<dbReference type="CDD" id="cd13585">
    <property type="entry name" value="PBP2_TMBP_like"/>
    <property type="match status" value="1"/>
</dbReference>
<dbReference type="RefSeq" id="WP_055502034.1">
    <property type="nucleotide sequence ID" value="NZ_BBZG01000001.1"/>
</dbReference>
<gene>
    <name evidence="5" type="ORF">SAMN05660976_08036</name>
</gene>
<evidence type="ECO:0000313" key="5">
    <source>
        <dbReference type="EMBL" id="SEN67042.1"/>
    </source>
</evidence>
<dbReference type="InterPro" id="IPR006311">
    <property type="entry name" value="TAT_signal"/>
</dbReference>
<keyword evidence="5" id="KW-0762">Sugar transport</keyword>
<evidence type="ECO:0000256" key="3">
    <source>
        <dbReference type="ARBA" id="ARBA00022729"/>
    </source>
</evidence>
<dbReference type="OrthoDB" id="9780991at2"/>
<dbReference type="Pfam" id="PF01547">
    <property type="entry name" value="SBP_bac_1"/>
    <property type="match status" value="1"/>
</dbReference>
<dbReference type="AlphaFoldDB" id="A0A1H8IFM7"/>
<evidence type="ECO:0000313" key="6">
    <source>
        <dbReference type="Proteomes" id="UP000198953"/>
    </source>
</evidence>
<dbReference type="SUPFAM" id="SSF53850">
    <property type="entry name" value="Periplasmic binding protein-like II"/>
    <property type="match status" value="1"/>
</dbReference>
<dbReference type="GO" id="GO:0055052">
    <property type="term" value="C:ATP-binding cassette (ABC) transporter complex, substrate-binding subunit-containing"/>
    <property type="evidence" value="ECO:0007669"/>
    <property type="project" value="TreeGrafter"/>
</dbReference>
<dbReference type="PANTHER" id="PTHR30061">
    <property type="entry name" value="MALTOSE-BINDING PERIPLASMIC PROTEIN"/>
    <property type="match status" value="1"/>
</dbReference>
<evidence type="ECO:0000256" key="1">
    <source>
        <dbReference type="ARBA" id="ARBA00008520"/>
    </source>
</evidence>
<accession>A0A1H8IFM7</accession>
<proteinExistence type="inferred from homology"/>
<feature type="chain" id="PRO_5011480217" evidence="4">
    <location>
        <begin position="26"/>
        <end position="422"/>
    </location>
</feature>
<dbReference type="EMBL" id="FOBF01000032">
    <property type="protein sequence ID" value="SEN67042.1"/>
    <property type="molecule type" value="Genomic_DNA"/>
</dbReference>
<dbReference type="Proteomes" id="UP000198953">
    <property type="component" value="Unassembled WGS sequence"/>
</dbReference>
<dbReference type="GO" id="GO:0042956">
    <property type="term" value="P:maltodextrin transmembrane transport"/>
    <property type="evidence" value="ECO:0007669"/>
    <property type="project" value="TreeGrafter"/>
</dbReference>
<dbReference type="PANTHER" id="PTHR30061:SF50">
    <property type="entry name" value="MALTOSE_MALTODEXTRIN-BINDING PERIPLASMIC PROTEIN"/>
    <property type="match status" value="1"/>
</dbReference>
<dbReference type="InterPro" id="IPR006059">
    <property type="entry name" value="SBP"/>
</dbReference>
<sequence>MSTSLTSRRAFLGGSLLFVGGMALSACGKGDAVKAGAKVTLEQWYHAYGEAGTQQAVIRYAKEYTKANPDVAIKVNWIAGDYSAKLHSTLLTPQAPDLFEIGDFQYVDVKNGLLAPLDDIVKGQEAEYSKASLESATADGKLHGLKMMDDAMVLYYRKSVLEKAAVAPPQTFAELAAAAMKLTSREQKGLFVGSDGIGNAAYLLLWSNGGDLLDPEGRKVVFNSPEGVAAISGLKQLHDGKSLLLDFTTDWYDPGAFIQGAAAMQWCGLWAMPAIKKALGDDFGVLAWPKFGDSGRAVSRIGGWFAAVNAKGEHVEEAKKFVEWLWIKQAELQKDWCVSYGFHVPSRKSVAARTTEFTSGPAKDAADILANTGKAYPNLWNTAMDSAFAQAVLKIAKSGGDAKSLLDEAAAKAQAELDKQLA</sequence>
<feature type="signal peptide" evidence="4">
    <location>
        <begin position="1"/>
        <end position="25"/>
    </location>
</feature>
<dbReference type="Gene3D" id="3.40.190.10">
    <property type="entry name" value="Periplasmic binding protein-like II"/>
    <property type="match status" value="1"/>
</dbReference>
<dbReference type="PROSITE" id="PS51318">
    <property type="entry name" value="TAT"/>
    <property type="match status" value="1"/>
</dbReference>
<organism evidence="5 6">
    <name type="scientific">Nonomuraea pusilla</name>
    <dbReference type="NCBI Taxonomy" id="46177"/>
    <lineage>
        <taxon>Bacteria</taxon>
        <taxon>Bacillati</taxon>
        <taxon>Actinomycetota</taxon>
        <taxon>Actinomycetes</taxon>
        <taxon>Streptosporangiales</taxon>
        <taxon>Streptosporangiaceae</taxon>
        <taxon>Nonomuraea</taxon>
    </lineage>
</organism>
<comment type="similarity">
    <text evidence="1">Belongs to the bacterial solute-binding protein 1 family.</text>
</comment>
<evidence type="ECO:0000256" key="4">
    <source>
        <dbReference type="SAM" id="SignalP"/>
    </source>
</evidence>
<reference evidence="5 6" key="1">
    <citation type="submission" date="2016-10" db="EMBL/GenBank/DDBJ databases">
        <authorList>
            <person name="de Groot N.N."/>
        </authorList>
    </citation>
    <scope>NUCLEOTIDE SEQUENCE [LARGE SCALE GENOMIC DNA]</scope>
    <source>
        <strain evidence="5 6">DSM 43357</strain>
    </source>
</reference>
<protein>
    <submittedName>
        <fullName evidence="5">Multiple sugar transport system substrate-binding protein</fullName>
    </submittedName>
</protein>
<keyword evidence="3 4" id="KW-0732">Signal</keyword>
<dbReference type="GO" id="GO:1901982">
    <property type="term" value="F:maltose binding"/>
    <property type="evidence" value="ECO:0007669"/>
    <property type="project" value="TreeGrafter"/>
</dbReference>
<evidence type="ECO:0000256" key="2">
    <source>
        <dbReference type="ARBA" id="ARBA00022448"/>
    </source>
</evidence>
<name>A0A1H8IFM7_9ACTN</name>
<dbReference type="STRING" id="46177.SAMN05660976_08036"/>
<keyword evidence="2" id="KW-0813">Transport</keyword>
<keyword evidence="6" id="KW-1185">Reference proteome</keyword>